<proteinExistence type="predicted"/>
<reference evidence="2 3" key="1">
    <citation type="submission" date="2018-12" db="EMBL/GenBank/DDBJ databases">
        <title>Cadmium resistance mechanism in endophytic bacteria Burkholderia cenocepacia YG-3.</title>
        <authorList>
            <person name="Zhang X."/>
            <person name="Wang X."/>
            <person name="Zhu Y."/>
        </authorList>
    </citation>
    <scope>NUCLEOTIDE SEQUENCE [LARGE SCALE GENOMIC DNA]</scope>
    <source>
        <strain evidence="2 3">YG-3</strain>
    </source>
</reference>
<dbReference type="PANTHER" id="PTHR38598">
    <property type="entry name" value="INNER MEMBRANE PROTEIN YJCH"/>
    <property type="match status" value="1"/>
</dbReference>
<gene>
    <name evidence="2" type="ORF">D5R55_36915</name>
</gene>
<evidence type="ECO:0000256" key="1">
    <source>
        <dbReference type="SAM" id="Phobius"/>
    </source>
</evidence>
<sequence>MSDSNFVPIQASQSAAESALQFRKIYTNRNFSRLISSRNRLVGLLLFVIFTGYFGFLGVVCFTPAIAAKPFLNGTGLTLGIAAELVLFLLFLTISAIYVSFANGKFDPVLRDIVEKANKGGRQ</sequence>
<feature type="transmembrane region" description="Helical" evidence="1">
    <location>
        <begin position="79"/>
        <end position="101"/>
    </location>
</feature>
<dbReference type="RefSeq" id="WP_126369809.1">
    <property type="nucleotide sequence ID" value="NZ_CP034547.1"/>
</dbReference>
<name>A0A3Q9FDS7_9BURK</name>
<dbReference type="GO" id="GO:0005886">
    <property type="term" value="C:plasma membrane"/>
    <property type="evidence" value="ECO:0007669"/>
    <property type="project" value="TreeGrafter"/>
</dbReference>
<dbReference type="Pfam" id="PF04341">
    <property type="entry name" value="DUF485"/>
    <property type="match status" value="1"/>
</dbReference>
<dbReference type="PANTHER" id="PTHR38598:SF1">
    <property type="entry name" value="INNER MEMBRANE PROTEIN YJCH"/>
    <property type="match status" value="1"/>
</dbReference>
<dbReference type="InterPro" id="IPR052959">
    <property type="entry name" value="Inner_membrane_assoc"/>
</dbReference>
<evidence type="ECO:0000313" key="3">
    <source>
        <dbReference type="Proteomes" id="UP000277191"/>
    </source>
</evidence>
<dbReference type="InterPro" id="IPR007436">
    <property type="entry name" value="DUF485"/>
</dbReference>
<evidence type="ECO:0000313" key="2">
    <source>
        <dbReference type="EMBL" id="AZQ56347.1"/>
    </source>
</evidence>
<dbReference type="Proteomes" id="UP000277191">
    <property type="component" value="Chromosome 3"/>
</dbReference>
<keyword evidence="1" id="KW-0472">Membrane</keyword>
<accession>A0A3Q9FDS7</accession>
<feature type="transmembrane region" description="Helical" evidence="1">
    <location>
        <begin position="41"/>
        <end position="67"/>
    </location>
</feature>
<dbReference type="EMBL" id="CP034547">
    <property type="protein sequence ID" value="AZQ56347.1"/>
    <property type="molecule type" value="Genomic_DNA"/>
</dbReference>
<keyword evidence="1" id="KW-1133">Transmembrane helix</keyword>
<protein>
    <submittedName>
        <fullName evidence="2">DUF485 domain-containing protein</fullName>
    </submittedName>
</protein>
<dbReference type="AlphaFoldDB" id="A0A3Q9FDS7"/>
<keyword evidence="1" id="KW-0812">Transmembrane</keyword>
<organism evidence="2 3">
    <name type="scientific">Burkholderia cenocepacia</name>
    <dbReference type="NCBI Taxonomy" id="95486"/>
    <lineage>
        <taxon>Bacteria</taxon>
        <taxon>Pseudomonadati</taxon>
        <taxon>Pseudomonadota</taxon>
        <taxon>Betaproteobacteria</taxon>
        <taxon>Burkholderiales</taxon>
        <taxon>Burkholderiaceae</taxon>
        <taxon>Burkholderia</taxon>
        <taxon>Burkholderia cepacia complex</taxon>
    </lineage>
</organism>